<comment type="caution">
    <text evidence="14">The sequence shown here is derived from an EMBL/GenBank/DDBJ whole genome shotgun (WGS) entry which is preliminary data.</text>
</comment>
<evidence type="ECO:0000256" key="9">
    <source>
        <dbReference type="ARBA" id="ARBA00023136"/>
    </source>
</evidence>
<dbReference type="GO" id="GO:0009252">
    <property type="term" value="P:peptidoglycan biosynthetic process"/>
    <property type="evidence" value="ECO:0007669"/>
    <property type="project" value="UniProtKB-KW"/>
</dbReference>
<evidence type="ECO:0000256" key="3">
    <source>
        <dbReference type="ARBA" id="ARBA00022475"/>
    </source>
</evidence>
<evidence type="ECO:0000256" key="7">
    <source>
        <dbReference type="ARBA" id="ARBA00022984"/>
    </source>
</evidence>
<evidence type="ECO:0000256" key="5">
    <source>
        <dbReference type="ARBA" id="ARBA00022692"/>
    </source>
</evidence>
<reference evidence="14" key="2">
    <citation type="journal article" date="2021" name="PeerJ">
        <title>Extensive microbial diversity within the chicken gut microbiome revealed by metagenomics and culture.</title>
        <authorList>
            <person name="Gilroy R."/>
            <person name="Ravi A."/>
            <person name="Getino M."/>
            <person name="Pursley I."/>
            <person name="Horton D.L."/>
            <person name="Alikhan N.F."/>
            <person name="Baker D."/>
            <person name="Gharbi K."/>
            <person name="Hall N."/>
            <person name="Watson M."/>
            <person name="Adriaenssens E.M."/>
            <person name="Foster-Nyarko E."/>
            <person name="Jarju S."/>
            <person name="Secka A."/>
            <person name="Antonio M."/>
            <person name="Oren A."/>
            <person name="Chaudhuri R.R."/>
            <person name="La Ragione R."/>
            <person name="Hildebrand F."/>
            <person name="Pallen M.J."/>
        </authorList>
    </citation>
    <scope>NUCLEOTIDE SEQUENCE</scope>
    <source>
        <strain evidence="14">B1-13419</strain>
    </source>
</reference>
<sequence>MTLERHNRLLIGLGIAAAILIGRLFVIQIVDTSYKIDASNNSMVYQTIYPTRGIIHDRNGKILVGNKMTYDLLVTPKEVEEFDTLTLCNVLGISPEFVREKMDEYHRYRTRIGYRSVVMLKQIPPETYLKFAEVSYRFPGFRGQARSIREYPFNAGGNLLGYVSEVDKAYIESHNGEYASGDYAGKTGIEAAREKELRGEKGYAIFLRNSRNKIESRYRNGEMDKEAIPGNDITTTIDADLQKYGQMLMQNKVGSLVAIEPSTGEILTLVSSPGIDVDVLADFGSHYNEILNDLYKPMFNRTVQAPYPPGSVFKLVNGLIGLQEGVLTPETEYPCSMGYHFGRNKLGCHDHRSPLDLEESIMMSCNAYYCYVLRSILENGRYSSIAEALDKWNEYVKSFGFGRKLGSDFPAELGGTIPDAAYYDKVYGKNAWKATNIISLSIGQGEIGCTPLHLANLCATIANRGYYYIPHIVKDSEHVSIDSKFRQRQYTMVDTSYFPVVVEGMYRAVNSGYGSGATASVAAVEGLDICGKTGTAQNPRGDDNSVFICFAPKDNPKIAVAAYIEHGSFGARWAAPIASLLVEKYLTGEISPQRGYLETRVLEGNLMDKVKAE</sequence>
<evidence type="ECO:0000313" key="14">
    <source>
        <dbReference type="EMBL" id="MBO8474270.1"/>
    </source>
</evidence>
<evidence type="ECO:0000256" key="4">
    <source>
        <dbReference type="ARBA" id="ARBA00022645"/>
    </source>
</evidence>
<evidence type="ECO:0000256" key="2">
    <source>
        <dbReference type="ARBA" id="ARBA00004236"/>
    </source>
</evidence>
<feature type="domain" description="Penicillin-binding protein transpeptidase" evidence="12">
    <location>
        <begin position="254"/>
        <end position="579"/>
    </location>
</feature>
<evidence type="ECO:0000259" key="12">
    <source>
        <dbReference type="Pfam" id="PF00905"/>
    </source>
</evidence>
<keyword evidence="9 11" id="KW-0472">Membrane</keyword>
<dbReference type="Gene3D" id="3.30.1390.30">
    <property type="entry name" value="Penicillin-binding protein 2a, domain 3"/>
    <property type="match status" value="1"/>
</dbReference>
<accession>A0A9D9IL74</accession>
<comment type="subcellular location">
    <subcellularLocation>
        <location evidence="2">Cell membrane</location>
    </subcellularLocation>
    <subcellularLocation>
        <location evidence="1">Membrane</location>
        <topology evidence="1">Single-pass membrane protein</topology>
    </subcellularLocation>
</comment>
<dbReference type="SUPFAM" id="SSF56601">
    <property type="entry name" value="beta-lactamase/transpeptidase-like"/>
    <property type="match status" value="1"/>
</dbReference>
<keyword evidence="7" id="KW-0573">Peptidoglycan synthesis</keyword>
<dbReference type="PANTHER" id="PTHR30627:SF2">
    <property type="entry name" value="PEPTIDOGLYCAN D,D-TRANSPEPTIDASE MRDA"/>
    <property type="match status" value="1"/>
</dbReference>
<dbReference type="SUPFAM" id="SSF56519">
    <property type="entry name" value="Penicillin binding protein dimerisation domain"/>
    <property type="match status" value="1"/>
</dbReference>
<evidence type="ECO:0000256" key="10">
    <source>
        <dbReference type="ARBA" id="ARBA00023316"/>
    </source>
</evidence>
<dbReference type="InterPro" id="IPR012338">
    <property type="entry name" value="Beta-lactam/transpept-like"/>
</dbReference>
<gene>
    <name evidence="14" type="ORF">IAB91_03135</name>
</gene>
<feature type="domain" description="Penicillin-binding protein dimerisation" evidence="13">
    <location>
        <begin position="48"/>
        <end position="216"/>
    </location>
</feature>
<dbReference type="Proteomes" id="UP000823757">
    <property type="component" value="Unassembled WGS sequence"/>
</dbReference>
<dbReference type="GO" id="GO:0005886">
    <property type="term" value="C:plasma membrane"/>
    <property type="evidence" value="ECO:0007669"/>
    <property type="project" value="UniProtKB-SubCell"/>
</dbReference>
<dbReference type="Pfam" id="PF00905">
    <property type="entry name" value="Transpeptidase"/>
    <property type="match status" value="1"/>
</dbReference>
<dbReference type="InterPro" id="IPR050515">
    <property type="entry name" value="Beta-lactam/transpept"/>
</dbReference>
<evidence type="ECO:0000313" key="15">
    <source>
        <dbReference type="Proteomes" id="UP000823757"/>
    </source>
</evidence>
<dbReference type="AlphaFoldDB" id="A0A9D9IL74"/>
<dbReference type="EMBL" id="JADIMD010000043">
    <property type="protein sequence ID" value="MBO8474270.1"/>
    <property type="molecule type" value="Genomic_DNA"/>
</dbReference>
<dbReference type="Gene3D" id="3.40.710.10">
    <property type="entry name" value="DD-peptidase/beta-lactamase superfamily"/>
    <property type="match status" value="1"/>
</dbReference>
<reference evidence="14" key="1">
    <citation type="submission" date="2020-10" db="EMBL/GenBank/DDBJ databases">
        <authorList>
            <person name="Gilroy R."/>
        </authorList>
    </citation>
    <scope>NUCLEOTIDE SEQUENCE</scope>
    <source>
        <strain evidence="14">B1-13419</strain>
    </source>
</reference>
<evidence type="ECO:0000256" key="8">
    <source>
        <dbReference type="ARBA" id="ARBA00022989"/>
    </source>
</evidence>
<evidence type="ECO:0000256" key="1">
    <source>
        <dbReference type="ARBA" id="ARBA00004167"/>
    </source>
</evidence>
<keyword evidence="4" id="KW-0378">Hydrolase</keyword>
<dbReference type="GO" id="GO:0071972">
    <property type="term" value="F:peptidoglycan L,D-transpeptidase activity"/>
    <property type="evidence" value="ECO:0007669"/>
    <property type="project" value="TreeGrafter"/>
</dbReference>
<evidence type="ECO:0000259" key="13">
    <source>
        <dbReference type="Pfam" id="PF03717"/>
    </source>
</evidence>
<keyword evidence="6" id="KW-0133">Cell shape</keyword>
<organism evidence="14 15">
    <name type="scientific">Candidatus Cryptobacteroides faecigallinarum</name>
    <dbReference type="NCBI Taxonomy" id="2840763"/>
    <lineage>
        <taxon>Bacteria</taxon>
        <taxon>Pseudomonadati</taxon>
        <taxon>Bacteroidota</taxon>
        <taxon>Bacteroidia</taxon>
        <taxon>Bacteroidales</taxon>
        <taxon>Candidatus Cryptobacteroides</taxon>
    </lineage>
</organism>
<dbReference type="InterPro" id="IPR005311">
    <property type="entry name" value="PBP_dimer"/>
</dbReference>
<proteinExistence type="predicted"/>
<keyword evidence="4" id="KW-0121">Carboxypeptidase</keyword>
<name>A0A9D9IL74_9BACT</name>
<dbReference type="GO" id="GO:0008360">
    <property type="term" value="P:regulation of cell shape"/>
    <property type="evidence" value="ECO:0007669"/>
    <property type="project" value="UniProtKB-KW"/>
</dbReference>
<dbReference type="InterPro" id="IPR036138">
    <property type="entry name" value="PBP_dimer_sf"/>
</dbReference>
<keyword evidence="4" id="KW-0645">Protease</keyword>
<keyword evidence="8 11" id="KW-1133">Transmembrane helix</keyword>
<dbReference type="InterPro" id="IPR001460">
    <property type="entry name" value="PCN-bd_Tpept"/>
</dbReference>
<dbReference type="Pfam" id="PF03717">
    <property type="entry name" value="PBP_dimer"/>
    <property type="match status" value="1"/>
</dbReference>
<dbReference type="GO" id="GO:0071555">
    <property type="term" value="P:cell wall organization"/>
    <property type="evidence" value="ECO:0007669"/>
    <property type="project" value="UniProtKB-KW"/>
</dbReference>
<protein>
    <submittedName>
        <fullName evidence="14">Penicillin-binding protein 2</fullName>
    </submittedName>
</protein>
<keyword evidence="3" id="KW-1003">Cell membrane</keyword>
<keyword evidence="5 11" id="KW-0812">Transmembrane</keyword>
<evidence type="ECO:0000256" key="11">
    <source>
        <dbReference type="SAM" id="Phobius"/>
    </source>
</evidence>
<dbReference type="GO" id="GO:0008658">
    <property type="term" value="F:penicillin binding"/>
    <property type="evidence" value="ECO:0007669"/>
    <property type="project" value="InterPro"/>
</dbReference>
<dbReference type="Gene3D" id="3.90.1310.10">
    <property type="entry name" value="Penicillin-binding protein 2a (Domain 2)"/>
    <property type="match status" value="1"/>
</dbReference>
<dbReference type="PANTHER" id="PTHR30627">
    <property type="entry name" value="PEPTIDOGLYCAN D,D-TRANSPEPTIDASE"/>
    <property type="match status" value="1"/>
</dbReference>
<evidence type="ECO:0000256" key="6">
    <source>
        <dbReference type="ARBA" id="ARBA00022960"/>
    </source>
</evidence>
<feature type="transmembrane region" description="Helical" evidence="11">
    <location>
        <begin position="9"/>
        <end position="30"/>
    </location>
</feature>
<keyword evidence="10" id="KW-0961">Cell wall biogenesis/degradation</keyword>